<sequence length="70" mass="7226">MNRLLDTLGAAAPLLAVALRALLAVRPTLLLAFMPAQTAAAPGIYATFHCAQAHTVARPGNGRFSRKGAA</sequence>
<gene>
    <name evidence="1" type="ORF">JO379_000213</name>
</gene>
<dbReference type="RefSeq" id="WP_209513332.1">
    <property type="nucleotide sequence ID" value="NZ_JAGIOH010000001.1"/>
</dbReference>
<reference evidence="1 2" key="1">
    <citation type="submission" date="2021-03" db="EMBL/GenBank/DDBJ databases">
        <title>Sequencing the genomes of 1000 actinobacteria strains.</title>
        <authorList>
            <person name="Klenk H.-P."/>
        </authorList>
    </citation>
    <scope>NUCLEOTIDE SEQUENCE [LARGE SCALE GENOMIC DNA]</scope>
    <source>
        <strain evidence="1 2">DSM 41480</strain>
    </source>
</reference>
<dbReference type="Proteomes" id="UP001519291">
    <property type="component" value="Unassembled WGS sequence"/>
</dbReference>
<name>A0ABS4XW52_9ACTN</name>
<evidence type="ECO:0000313" key="1">
    <source>
        <dbReference type="EMBL" id="MBP2400744.1"/>
    </source>
</evidence>
<accession>A0ABS4XW52</accession>
<dbReference type="EMBL" id="JAGIOH010000001">
    <property type="protein sequence ID" value="MBP2400744.1"/>
    <property type="molecule type" value="Genomic_DNA"/>
</dbReference>
<comment type="caution">
    <text evidence="1">The sequence shown here is derived from an EMBL/GenBank/DDBJ whole genome shotgun (WGS) entry which is preliminary data.</text>
</comment>
<organism evidence="1 2">
    <name type="scientific">Streptomyces syringium</name>
    <dbReference type="NCBI Taxonomy" id="76729"/>
    <lineage>
        <taxon>Bacteria</taxon>
        <taxon>Bacillati</taxon>
        <taxon>Actinomycetota</taxon>
        <taxon>Actinomycetes</taxon>
        <taxon>Kitasatosporales</taxon>
        <taxon>Streptomycetaceae</taxon>
        <taxon>Streptomyces</taxon>
    </lineage>
</organism>
<proteinExistence type="predicted"/>
<keyword evidence="2" id="KW-1185">Reference proteome</keyword>
<evidence type="ECO:0000313" key="2">
    <source>
        <dbReference type="Proteomes" id="UP001519291"/>
    </source>
</evidence>
<dbReference type="GeneID" id="91567109"/>
<protein>
    <submittedName>
        <fullName evidence="1">Uncharacterized protein</fullName>
    </submittedName>
</protein>